<evidence type="ECO:0000313" key="2">
    <source>
        <dbReference type="Proteomes" id="UP000185984"/>
    </source>
</evidence>
<reference evidence="1 2" key="1">
    <citation type="submission" date="2016-11" db="EMBL/GenBank/DDBJ databases">
        <title>Draft Genome Sequences of Nine Cyanobacterial Strains from Diverse Habitats.</title>
        <authorList>
            <person name="Zhu T."/>
            <person name="Hou S."/>
            <person name="Lu X."/>
            <person name="Hess W.R."/>
        </authorList>
    </citation>
    <scope>NUCLEOTIDE SEQUENCE [LARGE SCALE GENOMIC DNA]</scope>
    <source>
        <strain evidence="1 2">5.2 s.c.1</strain>
    </source>
</reference>
<keyword evidence="2" id="KW-1185">Reference proteome</keyword>
<organism evidence="1 2">
    <name type="scientific">Chroogloeocystis siderophila 5.2 s.c.1</name>
    <dbReference type="NCBI Taxonomy" id="247279"/>
    <lineage>
        <taxon>Bacteria</taxon>
        <taxon>Bacillati</taxon>
        <taxon>Cyanobacteriota</taxon>
        <taxon>Cyanophyceae</taxon>
        <taxon>Oscillatoriophycideae</taxon>
        <taxon>Chroococcales</taxon>
        <taxon>Chroococcaceae</taxon>
        <taxon>Chroogloeocystis</taxon>
    </lineage>
</organism>
<proteinExistence type="predicted"/>
<sequence length="90" mass="9945">MSTGWLGQKLKLTAKGIRVITFCGMSTTLKEALFALEIPPRRGLEYYEALIPAVLSAILSFCVFRLNTELTIGGIYHFTAIPKLSLINLV</sequence>
<comment type="caution">
    <text evidence="1">The sequence shown here is derived from an EMBL/GenBank/DDBJ whole genome shotgun (WGS) entry which is preliminary data.</text>
</comment>
<gene>
    <name evidence="1" type="ORF">NIES1031_15995</name>
</gene>
<dbReference type="AlphaFoldDB" id="A0A1U7HL44"/>
<dbReference type="STRING" id="247279.NIES1031_15995"/>
<name>A0A1U7HL44_9CHRO</name>
<evidence type="ECO:0000313" key="1">
    <source>
        <dbReference type="EMBL" id="OKH24289.1"/>
    </source>
</evidence>
<dbReference type="RefSeq" id="WP_073550516.1">
    <property type="nucleotide sequence ID" value="NZ_CAWMVK010000005.1"/>
</dbReference>
<accession>A0A1U7HL44</accession>
<dbReference type="Proteomes" id="UP000185984">
    <property type="component" value="Unassembled WGS sequence"/>
</dbReference>
<protein>
    <submittedName>
        <fullName evidence="1">Uncharacterized protein</fullName>
    </submittedName>
</protein>
<dbReference type="EMBL" id="MRCC01000013">
    <property type="protein sequence ID" value="OKH24289.1"/>
    <property type="molecule type" value="Genomic_DNA"/>
</dbReference>